<reference evidence="2 3" key="1">
    <citation type="submission" date="2016-07" db="EMBL/GenBank/DDBJ databases">
        <title>Pervasive Adenine N6-methylation of Active Genes in Fungi.</title>
        <authorList>
            <consortium name="DOE Joint Genome Institute"/>
            <person name="Mondo S.J."/>
            <person name="Dannebaum R.O."/>
            <person name="Kuo R.C."/>
            <person name="Labutti K."/>
            <person name="Haridas S."/>
            <person name="Kuo A."/>
            <person name="Salamov A."/>
            <person name="Ahrendt S.R."/>
            <person name="Lipzen A."/>
            <person name="Sullivan W."/>
            <person name="Andreopoulos W.B."/>
            <person name="Clum A."/>
            <person name="Lindquist E."/>
            <person name="Daum C."/>
            <person name="Ramamoorthy G.K."/>
            <person name="Gryganskyi A."/>
            <person name="Culley D."/>
            <person name="Magnuson J.K."/>
            <person name="James T.Y."/>
            <person name="O'Malley M.A."/>
            <person name="Stajich J.E."/>
            <person name="Spatafora J.W."/>
            <person name="Visel A."/>
            <person name="Grigoriev I.V."/>
        </authorList>
    </citation>
    <scope>NUCLEOTIDE SEQUENCE [LARGE SCALE GENOMIC DNA]</scope>
    <source>
        <strain evidence="2 3">PL171</strain>
    </source>
</reference>
<proteinExistence type="predicted"/>
<dbReference type="EMBL" id="MCFL01000006">
    <property type="protein sequence ID" value="ORZ39293.1"/>
    <property type="molecule type" value="Genomic_DNA"/>
</dbReference>
<feature type="region of interest" description="Disordered" evidence="1">
    <location>
        <begin position="96"/>
        <end position="174"/>
    </location>
</feature>
<dbReference type="Proteomes" id="UP000193411">
    <property type="component" value="Unassembled WGS sequence"/>
</dbReference>
<feature type="compositionally biased region" description="Low complexity" evidence="1">
    <location>
        <begin position="105"/>
        <end position="120"/>
    </location>
</feature>
<feature type="region of interest" description="Disordered" evidence="1">
    <location>
        <begin position="412"/>
        <end position="437"/>
    </location>
</feature>
<organism evidence="2 3">
    <name type="scientific">Catenaria anguillulae PL171</name>
    <dbReference type="NCBI Taxonomy" id="765915"/>
    <lineage>
        <taxon>Eukaryota</taxon>
        <taxon>Fungi</taxon>
        <taxon>Fungi incertae sedis</taxon>
        <taxon>Blastocladiomycota</taxon>
        <taxon>Blastocladiomycetes</taxon>
        <taxon>Blastocladiales</taxon>
        <taxon>Catenariaceae</taxon>
        <taxon>Catenaria</taxon>
    </lineage>
</organism>
<protein>
    <submittedName>
        <fullName evidence="2">Uncharacterized protein</fullName>
    </submittedName>
</protein>
<gene>
    <name evidence="2" type="ORF">BCR44DRAFT_1427606</name>
</gene>
<feature type="region of interest" description="Disordered" evidence="1">
    <location>
        <begin position="323"/>
        <end position="362"/>
    </location>
</feature>
<comment type="caution">
    <text evidence="2">The sequence shown here is derived from an EMBL/GenBank/DDBJ whole genome shotgun (WGS) entry which is preliminary data.</text>
</comment>
<feature type="compositionally biased region" description="Polar residues" evidence="1">
    <location>
        <begin position="50"/>
        <end position="68"/>
    </location>
</feature>
<evidence type="ECO:0000313" key="2">
    <source>
        <dbReference type="EMBL" id="ORZ39293.1"/>
    </source>
</evidence>
<keyword evidence="3" id="KW-1185">Reference proteome</keyword>
<feature type="compositionally biased region" description="Polar residues" evidence="1">
    <location>
        <begin position="324"/>
        <end position="337"/>
    </location>
</feature>
<evidence type="ECO:0000256" key="1">
    <source>
        <dbReference type="SAM" id="MobiDB-lite"/>
    </source>
</evidence>
<feature type="compositionally biased region" description="Low complexity" evidence="1">
    <location>
        <begin position="24"/>
        <end position="35"/>
    </location>
</feature>
<accession>A0A1Y2HZY3</accession>
<feature type="compositionally biased region" description="Low complexity" evidence="1">
    <location>
        <begin position="1"/>
        <end position="14"/>
    </location>
</feature>
<dbReference type="AlphaFoldDB" id="A0A1Y2HZY3"/>
<feature type="compositionally biased region" description="Polar residues" evidence="1">
    <location>
        <begin position="153"/>
        <end position="173"/>
    </location>
</feature>
<dbReference type="OrthoDB" id="196547at2759"/>
<sequence>MSESPSSPPYASAAMPQLTSPQPAATRTSSAGAGARKSRPEALSLKPMSFKSNGPKSGKTPRTPTSATDMGGGNIVVPPSPRNTMSATELMVQFYQGQPSPHPNSAGAAAAAAAASQQQSMNQTAPPPIPAMSRAHEEDVPRMPPVDAATLPADQQQPHQQTASAIGSDSGSMDPSAFAELGHIEFPDVSIADCQAAGLQKLLVSRIPLCYFLGHHIDTFAPENLRLAALQAWGMSDPVACFEAVREGVMTMLEESWIAFKKGPVWRGLIHAHSNRTQTSSTMSTGSGSAMGASAGTLGYTVMDLNQAIAYVVSHLNKRYPLASSHNASPRSGTAAATKSMRKMGLTSGGSHGGSDSDDEFASPQRLIRRKAAHFVEYCCNGEVPDAIAAELYSNKKRVKAAAKRAALAEAAAAKSEGSSSSSKGGLLKLFGFGKKK</sequence>
<feature type="region of interest" description="Disordered" evidence="1">
    <location>
        <begin position="1"/>
        <end position="77"/>
    </location>
</feature>
<name>A0A1Y2HZY3_9FUNG</name>
<evidence type="ECO:0000313" key="3">
    <source>
        <dbReference type="Proteomes" id="UP000193411"/>
    </source>
</evidence>